<dbReference type="SUPFAM" id="SSF51261">
    <property type="entry name" value="Duplicated hybrid motif"/>
    <property type="match status" value="2"/>
</dbReference>
<evidence type="ECO:0000256" key="1">
    <source>
        <dbReference type="SAM" id="MobiDB-lite"/>
    </source>
</evidence>
<dbReference type="AlphaFoldDB" id="A0A9D2M4I4"/>
<dbReference type="InterPro" id="IPR050570">
    <property type="entry name" value="Cell_wall_metabolism_enzyme"/>
</dbReference>
<dbReference type="GO" id="GO:0004222">
    <property type="term" value="F:metalloendopeptidase activity"/>
    <property type="evidence" value="ECO:0007669"/>
    <property type="project" value="TreeGrafter"/>
</dbReference>
<protein>
    <submittedName>
        <fullName evidence="5">Peptidoglycan DD-metalloendopeptidase family protein</fullName>
    </submittedName>
</protein>
<evidence type="ECO:0000313" key="5">
    <source>
        <dbReference type="EMBL" id="HJB41032.1"/>
    </source>
</evidence>
<feature type="transmembrane region" description="Helical" evidence="2">
    <location>
        <begin position="6"/>
        <end position="30"/>
    </location>
</feature>
<dbReference type="PANTHER" id="PTHR21666">
    <property type="entry name" value="PEPTIDASE-RELATED"/>
    <property type="match status" value="1"/>
</dbReference>
<dbReference type="PANTHER" id="PTHR21666:SF270">
    <property type="entry name" value="MUREIN HYDROLASE ACTIVATOR ENVC"/>
    <property type="match status" value="1"/>
</dbReference>
<organism evidence="5 6">
    <name type="scientific">Candidatus Gemmiger avicola</name>
    <dbReference type="NCBI Taxonomy" id="2838605"/>
    <lineage>
        <taxon>Bacteria</taxon>
        <taxon>Bacillati</taxon>
        <taxon>Bacillota</taxon>
        <taxon>Clostridia</taxon>
        <taxon>Eubacteriales</taxon>
        <taxon>Gemmiger</taxon>
    </lineage>
</organism>
<feature type="transmembrane region" description="Helical" evidence="2">
    <location>
        <begin position="290"/>
        <end position="308"/>
    </location>
</feature>
<feature type="domain" description="Peptidase M56" evidence="4">
    <location>
        <begin position="16"/>
        <end position="264"/>
    </location>
</feature>
<sequence>MTAAALQQAALAGALGSAAVLAVWGLCALLRRAHAPGWLLCALWLAVGVRFAVPGGVIPLPVAAPQSTVLQQAASQVEMLATPAAPGDAAASPRALTDLPARETDVPAPARPTPADLLGALWLGGAAVCLLHGAVQYRHLRRRVALACKAPDGCYSCAAVTAPFTLGLLRPRIYLPEGLTGEARAAVLLHERAHIRRGDPLLKPLYYAVVCLHWWNPLAWLAFRELGRAMEQACDEAALRGRTPAERAAYCESLLQFALRSPAPGALAFGQSPARGRILHALRYRQPGKAALAACLAAAILASAVLLARPVRADETAEPSTPAVTPAPSPISAAADAPAETGSALTESAGSAAPETPADDGRTAAGSFLVPVDFSYISRYFSADHKGDDLCAPQGTPVMAAADGVVTTAEFHPSYGNYIVIDHGGIGGHHWKTLYAHLDSLTVAAGDAVVQGQQIGTVGHSGTATGNALHLELYCDDARVAPRLYFPYTETMLGLPDSDGSLLDLLHDPEMLDLAIKMTGQGWMTSDGKLPREPLASGFYVSKAFVTGVHEGVDLAVESGTPVLAADDGVVLATGKHYNYGNYLLLYHGKTGDGASVVTLYTHFRAPSPLAVGMTVKAGDEVGLAGTTGVSTGPHLHFELWRNGEETDPMEALAS</sequence>
<proteinExistence type="predicted"/>
<keyword evidence="2" id="KW-0812">Transmembrane</keyword>
<keyword evidence="2" id="KW-0472">Membrane</keyword>
<keyword evidence="2" id="KW-1133">Transmembrane helix</keyword>
<feature type="transmembrane region" description="Helical" evidence="2">
    <location>
        <begin position="117"/>
        <end position="135"/>
    </location>
</feature>
<reference evidence="5" key="1">
    <citation type="journal article" date="2021" name="PeerJ">
        <title>Extensive microbial diversity within the chicken gut microbiome revealed by metagenomics and culture.</title>
        <authorList>
            <person name="Gilroy R."/>
            <person name="Ravi A."/>
            <person name="Getino M."/>
            <person name="Pursley I."/>
            <person name="Horton D.L."/>
            <person name="Alikhan N.F."/>
            <person name="Baker D."/>
            <person name="Gharbi K."/>
            <person name="Hall N."/>
            <person name="Watson M."/>
            <person name="Adriaenssens E.M."/>
            <person name="Foster-Nyarko E."/>
            <person name="Jarju S."/>
            <person name="Secka A."/>
            <person name="Antonio M."/>
            <person name="Oren A."/>
            <person name="Chaudhuri R.R."/>
            <person name="La Ragione R."/>
            <person name="Hildebrand F."/>
            <person name="Pallen M.J."/>
        </authorList>
    </citation>
    <scope>NUCLEOTIDE SEQUENCE</scope>
    <source>
        <strain evidence="5">ChiBcec8-13705</strain>
    </source>
</reference>
<feature type="region of interest" description="Disordered" evidence="1">
    <location>
        <begin position="316"/>
        <end position="364"/>
    </location>
</feature>
<name>A0A9D2M4I4_9FIRM</name>
<dbReference type="Proteomes" id="UP000886803">
    <property type="component" value="Unassembled WGS sequence"/>
</dbReference>
<dbReference type="CDD" id="cd12797">
    <property type="entry name" value="M23_peptidase"/>
    <property type="match status" value="2"/>
</dbReference>
<dbReference type="InterPro" id="IPR011055">
    <property type="entry name" value="Dup_hybrid_motif"/>
</dbReference>
<dbReference type="EMBL" id="DWYG01000009">
    <property type="protein sequence ID" value="HJB41032.1"/>
    <property type="molecule type" value="Genomic_DNA"/>
</dbReference>
<dbReference type="Gene3D" id="2.70.70.10">
    <property type="entry name" value="Glucose Permease (Domain IIA)"/>
    <property type="match status" value="2"/>
</dbReference>
<dbReference type="InterPro" id="IPR016047">
    <property type="entry name" value="M23ase_b-sheet_dom"/>
</dbReference>
<dbReference type="CDD" id="cd07341">
    <property type="entry name" value="M56_BlaR1_MecR1_like"/>
    <property type="match status" value="1"/>
</dbReference>
<feature type="domain" description="M23ase beta-sheet core" evidence="3">
    <location>
        <begin position="384"/>
        <end position="482"/>
    </location>
</feature>
<feature type="transmembrane region" description="Helical" evidence="2">
    <location>
        <begin position="37"/>
        <end position="58"/>
    </location>
</feature>
<feature type="domain" description="M23ase beta-sheet core" evidence="3">
    <location>
        <begin position="549"/>
        <end position="649"/>
    </location>
</feature>
<evidence type="ECO:0000259" key="3">
    <source>
        <dbReference type="Pfam" id="PF01551"/>
    </source>
</evidence>
<evidence type="ECO:0000313" key="6">
    <source>
        <dbReference type="Proteomes" id="UP000886803"/>
    </source>
</evidence>
<reference evidence="5" key="2">
    <citation type="submission" date="2021-04" db="EMBL/GenBank/DDBJ databases">
        <authorList>
            <person name="Gilroy R."/>
        </authorList>
    </citation>
    <scope>NUCLEOTIDE SEQUENCE</scope>
    <source>
        <strain evidence="5">ChiBcec8-13705</strain>
    </source>
</reference>
<evidence type="ECO:0000256" key="2">
    <source>
        <dbReference type="SAM" id="Phobius"/>
    </source>
</evidence>
<dbReference type="InterPro" id="IPR008756">
    <property type="entry name" value="Peptidase_M56"/>
</dbReference>
<dbReference type="Pfam" id="PF05569">
    <property type="entry name" value="Peptidase_M56"/>
    <property type="match status" value="1"/>
</dbReference>
<comment type="caution">
    <text evidence="5">The sequence shown here is derived from an EMBL/GenBank/DDBJ whole genome shotgun (WGS) entry which is preliminary data.</text>
</comment>
<dbReference type="Pfam" id="PF01551">
    <property type="entry name" value="Peptidase_M23"/>
    <property type="match status" value="2"/>
</dbReference>
<evidence type="ECO:0000259" key="4">
    <source>
        <dbReference type="Pfam" id="PF05569"/>
    </source>
</evidence>
<accession>A0A9D2M4I4</accession>
<gene>
    <name evidence="5" type="ORF">H9945_00870</name>
</gene>
<feature type="compositionally biased region" description="Low complexity" evidence="1">
    <location>
        <begin position="318"/>
        <end position="340"/>
    </location>
</feature>